<comment type="similarity">
    <text evidence="1">Belongs to the transferase hexapeptide repeat family.</text>
</comment>
<evidence type="ECO:0000313" key="4">
    <source>
        <dbReference type="EMBL" id="KIJ35266.1"/>
    </source>
</evidence>
<organism evidence="4 5">
    <name type="scientific">Sphaerobolus stellatus (strain SS14)</name>
    <dbReference type="NCBI Taxonomy" id="990650"/>
    <lineage>
        <taxon>Eukaryota</taxon>
        <taxon>Fungi</taxon>
        <taxon>Dikarya</taxon>
        <taxon>Basidiomycota</taxon>
        <taxon>Agaricomycotina</taxon>
        <taxon>Agaricomycetes</taxon>
        <taxon>Phallomycetidae</taxon>
        <taxon>Geastrales</taxon>
        <taxon>Sphaerobolaceae</taxon>
        <taxon>Sphaerobolus</taxon>
    </lineage>
</organism>
<dbReference type="AlphaFoldDB" id="A0A0C9VCZ4"/>
<proteinExistence type="inferred from homology"/>
<keyword evidence="5" id="KW-1185">Reference proteome</keyword>
<dbReference type="CDD" id="cd03357">
    <property type="entry name" value="LbH_MAT_GAT"/>
    <property type="match status" value="1"/>
</dbReference>
<dbReference type="Proteomes" id="UP000054279">
    <property type="component" value="Unassembled WGS sequence"/>
</dbReference>
<dbReference type="GO" id="GO:0016407">
    <property type="term" value="F:acetyltransferase activity"/>
    <property type="evidence" value="ECO:0007669"/>
    <property type="project" value="InterPro"/>
</dbReference>
<dbReference type="OrthoDB" id="25818at2759"/>
<dbReference type="Gene3D" id="2.160.10.10">
    <property type="entry name" value="Hexapeptide repeat proteins"/>
    <property type="match status" value="1"/>
</dbReference>
<dbReference type="Pfam" id="PF12464">
    <property type="entry name" value="Mac"/>
    <property type="match status" value="1"/>
</dbReference>
<feature type="domain" description="Maltose/galactoside acetyltransferase" evidence="3">
    <location>
        <begin position="17"/>
        <end position="77"/>
    </location>
</feature>
<name>A0A0C9VCZ4_SPHS4</name>
<evidence type="ECO:0000256" key="1">
    <source>
        <dbReference type="ARBA" id="ARBA00007274"/>
    </source>
</evidence>
<dbReference type="PROSITE" id="PS00101">
    <property type="entry name" value="HEXAPEP_TRANSFERASES"/>
    <property type="match status" value="1"/>
</dbReference>
<sequence>MSQDNDLAQQILTERQKMEGGLAYNAMFDEGLLEGRLRARKFLKAYNDYPPATFQSGGGPSQYFGPDERIQHLADLFELPLERVRKDIFIEPPFYCDYGTNITFTGDTYMNFGTTVNCAKVTIGTRTLFGPGVHIYAATHSTDVLERRASLERAYPVTIGDDVWVGGHVTIIGPCNIGNGVSVGAGAVVKGDIPDNVVIGGNPARILKRLNTPPPFEAEKKEEEVKE</sequence>
<evidence type="ECO:0000256" key="2">
    <source>
        <dbReference type="ARBA" id="ARBA00022679"/>
    </source>
</evidence>
<dbReference type="PANTHER" id="PTHR23416">
    <property type="entry name" value="SIALIC ACID SYNTHASE-RELATED"/>
    <property type="match status" value="1"/>
</dbReference>
<dbReference type="SUPFAM" id="SSF51161">
    <property type="entry name" value="Trimeric LpxA-like enzymes"/>
    <property type="match status" value="1"/>
</dbReference>
<protein>
    <recommendedName>
        <fullName evidence="3">Maltose/galactoside acetyltransferase domain-containing protein</fullName>
    </recommendedName>
</protein>
<dbReference type="Pfam" id="PF00132">
    <property type="entry name" value="Hexapep"/>
    <property type="match status" value="1"/>
</dbReference>
<dbReference type="EMBL" id="KN837190">
    <property type="protein sequence ID" value="KIJ35266.1"/>
    <property type="molecule type" value="Genomic_DNA"/>
</dbReference>
<keyword evidence="2" id="KW-0808">Transferase</keyword>
<dbReference type="InterPro" id="IPR051159">
    <property type="entry name" value="Hexapeptide_acetyltransf"/>
</dbReference>
<dbReference type="HOGENOM" id="CLU_051638_3_0_1"/>
<dbReference type="InterPro" id="IPR024688">
    <property type="entry name" value="Mac_dom"/>
</dbReference>
<dbReference type="InterPro" id="IPR011004">
    <property type="entry name" value="Trimer_LpxA-like_sf"/>
</dbReference>
<evidence type="ECO:0000259" key="3">
    <source>
        <dbReference type="Pfam" id="PF12464"/>
    </source>
</evidence>
<dbReference type="PANTHER" id="PTHR23416:SF23">
    <property type="entry name" value="ACETYLTRANSFERASE C18B11.09C-RELATED"/>
    <property type="match status" value="1"/>
</dbReference>
<dbReference type="GO" id="GO:0008374">
    <property type="term" value="F:O-acyltransferase activity"/>
    <property type="evidence" value="ECO:0007669"/>
    <property type="project" value="TreeGrafter"/>
</dbReference>
<dbReference type="InterPro" id="IPR001451">
    <property type="entry name" value="Hexapep"/>
</dbReference>
<evidence type="ECO:0000313" key="5">
    <source>
        <dbReference type="Proteomes" id="UP000054279"/>
    </source>
</evidence>
<reference evidence="4 5" key="1">
    <citation type="submission" date="2014-06" db="EMBL/GenBank/DDBJ databases">
        <title>Evolutionary Origins and Diversification of the Mycorrhizal Mutualists.</title>
        <authorList>
            <consortium name="DOE Joint Genome Institute"/>
            <consortium name="Mycorrhizal Genomics Consortium"/>
            <person name="Kohler A."/>
            <person name="Kuo A."/>
            <person name="Nagy L.G."/>
            <person name="Floudas D."/>
            <person name="Copeland A."/>
            <person name="Barry K.W."/>
            <person name="Cichocki N."/>
            <person name="Veneault-Fourrey C."/>
            <person name="LaButti K."/>
            <person name="Lindquist E.A."/>
            <person name="Lipzen A."/>
            <person name="Lundell T."/>
            <person name="Morin E."/>
            <person name="Murat C."/>
            <person name="Riley R."/>
            <person name="Ohm R."/>
            <person name="Sun H."/>
            <person name="Tunlid A."/>
            <person name="Henrissat B."/>
            <person name="Grigoriev I.V."/>
            <person name="Hibbett D.S."/>
            <person name="Martin F."/>
        </authorList>
    </citation>
    <scope>NUCLEOTIDE SEQUENCE [LARGE SCALE GENOMIC DNA]</scope>
    <source>
        <strain evidence="4 5">SS14</strain>
    </source>
</reference>
<dbReference type="InterPro" id="IPR018357">
    <property type="entry name" value="Hexapep_transf_CS"/>
</dbReference>
<gene>
    <name evidence="4" type="ORF">M422DRAFT_180966</name>
</gene>
<accession>A0A0C9VCZ4</accession>